<evidence type="ECO:0000256" key="6">
    <source>
        <dbReference type="SAM" id="Phobius"/>
    </source>
</evidence>
<dbReference type="InterPro" id="IPR001123">
    <property type="entry name" value="LeuE-type"/>
</dbReference>
<gene>
    <name evidence="7" type="ORF">J2W36_003419</name>
</gene>
<dbReference type="PANTHER" id="PTHR30086">
    <property type="entry name" value="ARGININE EXPORTER PROTEIN ARGO"/>
    <property type="match status" value="1"/>
</dbReference>
<evidence type="ECO:0000313" key="8">
    <source>
        <dbReference type="Proteomes" id="UP001226867"/>
    </source>
</evidence>
<keyword evidence="3 6" id="KW-0812">Transmembrane</keyword>
<keyword evidence="8" id="KW-1185">Reference proteome</keyword>
<evidence type="ECO:0000256" key="5">
    <source>
        <dbReference type="ARBA" id="ARBA00023136"/>
    </source>
</evidence>
<feature type="transmembrane region" description="Helical" evidence="6">
    <location>
        <begin position="145"/>
        <end position="168"/>
    </location>
</feature>
<proteinExistence type="predicted"/>
<dbReference type="Proteomes" id="UP001226867">
    <property type="component" value="Unassembled WGS sequence"/>
</dbReference>
<protein>
    <submittedName>
        <fullName evidence="7">Threonine/homoserine/homoserine lactone efflux protein</fullName>
    </submittedName>
</protein>
<keyword evidence="4 6" id="KW-1133">Transmembrane helix</keyword>
<keyword evidence="2" id="KW-1003">Cell membrane</keyword>
<organism evidence="7 8">
    <name type="scientific">Variovorax ginsengisoli</name>
    <dbReference type="NCBI Taxonomy" id="363844"/>
    <lineage>
        <taxon>Bacteria</taxon>
        <taxon>Pseudomonadati</taxon>
        <taxon>Pseudomonadota</taxon>
        <taxon>Betaproteobacteria</taxon>
        <taxon>Burkholderiales</taxon>
        <taxon>Comamonadaceae</taxon>
        <taxon>Variovorax</taxon>
    </lineage>
</organism>
<evidence type="ECO:0000256" key="4">
    <source>
        <dbReference type="ARBA" id="ARBA00022989"/>
    </source>
</evidence>
<dbReference type="Pfam" id="PF01810">
    <property type="entry name" value="LysE"/>
    <property type="match status" value="1"/>
</dbReference>
<dbReference type="PANTHER" id="PTHR30086:SF20">
    <property type="entry name" value="ARGININE EXPORTER PROTEIN ARGO-RELATED"/>
    <property type="match status" value="1"/>
</dbReference>
<evidence type="ECO:0000256" key="2">
    <source>
        <dbReference type="ARBA" id="ARBA00022475"/>
    </source>
</evidence>
<comment type="subcellular location">
    <subcellularLocation>
        <location evidence="1">Cell membrane</location>
        <topology evidence="1">Multi-pass membrane protein</topology>
    </subcellularLocation>
</comment>
<evidence type="ECO:0000256" key="1">
    <source>
        <dbReference type="ARBA" id="ARBA00004651"/>
    </source>
</evidence>
<sequence>MNWQEFTALLVLATAMSFSPGPNTTLATALAANGGLQRAMRFVWSVPVGWTLLLALCAAGVGALVMAAPGLRLAIKAVGVAYLLWLAFKLARSATLGSTDAARLDVGFGQGVMLQFLNIKAWLLALTLVAGWIAGQPDALHRFAIVAPVMMVYAFASNLTYAAAGALLRHWLTQGHRLLWFNRAMAAVLVLTAWWMLGT</sequence>
<feature type="transmembrane region" description="Helical" evidence="6">
    <location>
        <begin position="47"/>
        <end position="66"/>
    </location>
</feature>
<evidence type="ECO:0000256" key="3">
    <source>
        <dbReference type="ARBA" id="ARBA00022692"/>
    </source>
</evidence>
<dbReference type="EMBL" id="JAUSRO010000011">
    <property type="protein sequence ID" value="MDP9901153.1"/>
    <property type="molecule type" value="Genomic_DNA"/>
</dbReference>
<evidence type="ECO:0000313" key="7">
    <source>
        <dbReference type="EMBL" id="MDP9901153.1"/>
    </source>
</evidence>
<feature type="transmembrane region" description="Helical" evidence="6">
    <location>
        <begin position="73"/>
        <end position="92"/>
    </location>
</feature>
<keyword evidence="5 6" id="KW-0472">Membrane</keyword>
<comment type="caution">
    <text evidence="7">The sequence shown here is derived from an EMBL/GenBank/DDBJ whole genome shotgun (WGS) entry which is preliminary data.</text>
</comment>
<accession>A0ABT9S9W6</accession>
<feature type="transmembrane region" description="Helical" evidence="6">
    <location>
        <begin position="112"/>
        <end position="133"/>
    </location>
</feature>
<reference evidence="7 8" key="1">
    <citation type="submission" date="2023-07" db="EMBL/GenBank/DDBJ databases">
        <title>Sorghum-associated microbial communities from plants grown in Nebraska, USA.</title>
        <authorList>
            <person name="Schachtman D."/>
        </authorList>
    </citation>
    <scope>NUCLEOTIDE SEQUENCE [LARGE SCALE GENOMIC DNA]</scope>
    <source>
        <strain evidence="7 8">DS1607</strain>
    </source>
</reference>
<name>A0ABT9S9W6_9BURK</name>
<dbReference type="RefSeq" id="WP_307690941.1">
    <property type="nucleotide sequence ID" value="NZ_JAUSRO010000011.1"/>
</dbReference>
<feature type="transmembrane region" description="Helical" evidence="6">
    <location>
        <begin position="180"/>
        <end position="197"/>
    </location>
</feature>